<evidence type="ECO:0000313" key="1">
    <source>
        <dbReference type="EMBL" id="KAK2830132.1"/>
    </source>
</evidence>
<name>A0AA88M4T0_CHASR</name>
<dbReference type="EMBL" id="JAUPFM010000014">
    <property type="protein sequence ID" value="KAK2830132.1"/>
    <property type="molecule type" value="Genomic_DNA"/>
</dbReference>
<evidence type="ECO:0000313" key="2">
    <source>
        <dbReference type="Proteomes" id="UP001187415"/>
    </source>
</evidence>
<proteinExistence type="predicted"/>
<keyword evidence="2" id="KW-1185">Reference proteome</keyword>
<dbReference type="AlphaFoldDB" id="A0AA88M4T0"/>
<protein>
    <submittedName>
        <fullName evidence="1">Uncharacterized protein</fullName>
    </submittedName>
</protein>
<dbReference type="Proteomes" id="UP001187415">
    <property type="component" value="Unassembled WGS sequence"/>
</dbReference>
<gene>
    <name evidence="1" type="ORF">Q5P01_018063</name>
</gene>
<accession>A0AA88M4T0</accession>
<organism evidence="1 2">
    <name type="scientific">Channa striata</name>
    <name type="common">Snakehead murrel</name>
    <name type="synonym">Ophicephalus striatus</name>
    <dbReference type="NCBI Taxonomy" id="64152"/>
    <lineage>
        <taxon>Eukaryota</taxon>
        <taxon>Metazoa</taxon>
        <taxon>Chordata</taxon>
        <taxon>Craniata</taxon>
        <taxon>Vertebrata</taxon>
        <taxon>Euteleostomi</taxon>
        <taxon>Actinopterygii</taxon>
        <taxon>Neopterygii</taxon>
        <taxon>Teleostei</taxon>
        <taxon>Neoteleostei</taxon>
        <taxon>Acanthomorphata</taxon>
        <taxon>Anabantaria</taxon>
        <taxon>Anabantiformes</taxon>
        <taxon>Channoidei</taxon>
        <taxon>Channidae</taxon>
        <taxon>Channa</taxon>
    </lineage>
</organism>
<comment type="caution">
    <text evidence="1">The sequence shown here is derived from an EMBL/GenBank/DDBJ whole genome shotgun (WGS) entry which is preliminary data.</text>
</comment>
<sequence>MKFLGVVKGTSLLWDQLVLMTCEDKKVYGFNGRELHLVAEELQLAAPATGLMQPHEELCKIKYPGLKTYYRGEAFKEMTDKDWAKVKKSDVGRRLDEEHHKLVEKNKSKLLENLRIIREKLGGYLYI</sequence>
<reference evidence="1" key="1">
    <citation type="submission" date="2023-07" db="EMBL/GenBank/DDBJ databases">
        <title>Chromosome-level Genome Assembly of Striped Snakehead (Channa striata).</title>
        <authorList>
            <person name="Liu H."/>
        </authorList>
    </citation>
    <scope>NUCLEOTIDE SEQUENCE</scope>
    <source>
        <strain evidence="1">Gz</strain>
        <tissue evidence="1">Muscle</tissue>
    </source>
</reference>